<evidence type="ECO:0000313" key="2">
    <source>
        <dbReference type="Proteomes" id="UP000051927"/>
    </source>
</evidence>
<accession>A0ABR5Q133</accession>
<dbReference type="Proteomes" id="UP000051927">
    <property type="component" value="Unassembled WGS sequence"/>
</dbReference>
<gene>
    <name evidence="1" type="ORF">IV60_GL001406</name>
</gene>
<name>A0ABR5Q133_9ACTN</name>
<evidence type="ECO:0000313" key="1">
    <source>
        <dbReference type="EMBL" id="KRO01535.1"/>
    </source>
</evidence>
<dbReference type="EMBL" id="JQCP01000004">
    <property type="protein sequence ID" value="KRO01535.1"/>
    <property type="molecule type" value="Genomic_DNA"/>
</dbReference>
<organism evidence="1 2">
    <name type="scientific">Lancefieldella rimae</name>
    <dbReference type="NCBI Taxonomy" id="1383"/>
    <lineage>
        <taxon>Bacteria</taxon>
        <taxon>Bacillati</taxon>
        <taxon>Actinomycetota</taxon>
        <taxon>Coriobacteriia</taxon>
        <taxon>Coriobacteriales</taxon>
        <taxon>Atopobiaceae</taxon>
        <taxon>Lancefieldella</taxon>
    </lineage>
</organism>
<keyword evidence="2" id="KW-1185">Reference proteome</keyword>
<comment type="caution">
    <text evidence="1">The sequence shown here is derived from an EMBL/GenBank/DDBJ whole genome shotgun (WGS) entry which is preliminary data.</text>
</comment>
<sequence>MCELIELRDTGKRDKLGNRIKERIVLGTARVRMCPVGVLATSNDGNNYKAGDLTLITITPLKTALRASLVRFPITEPSSVYEVIQVSELGRRRVLTLRLQKGSVS</sequence>
<protein>
    <submittedName>
        <fullName evidence="1">Uncharacterized protein</fullName>
    </submittedName>
</protein>
<reference evidence="1 2" key="1">
    <citation type="journal article" date="2015" name="Genome Announc.">
        <title>Expanding the biotechnology potential of lactobacilli through comparative genomics of 213 strains and associated genera.</title>
        <authorList>
            <person name="Sun Z."/>
            <person name="Harris H.M."/>
            <person name="McCann A."/>
            <person name="Guo C."/>
            <person name="Argimon S."/>
            <person name="Zhang W."/>
            <person name="Yang X."/>
            <person name="Jeffery I.B."/>
            <person name="Cooney J.C."/>
            <person name="Kagawa T.F."/>
            <person name="Liu W."/>
            <person name="Song Y."/>
            <person name="Salvetti E."/>
            <person name="Wrobel A."/>
            <person name="Rasinkangas P."/>
            <person name="Parkhill J."/>
            <person name="Rea M.C."/>
            <person name="O'Sullivan O."/>
            <person name="Ritari J."/>
            <person name="Douillard F.P."/>
            <person name="Paul Ross R."/>
            <person name="Yang R."/>
            <person name="Briner A.E."/>
            <person name="Felis G.E."/>
            <person name="de Vos W.M."/>
            <person name="Barrangou R."/>
            <person name="Klaenhammer T.R."/>
            <person name="Caufield P.W."/>
            <person name="Cui Y."/>
            <person name="Zhang H."/>
            <person name="O'Toole P.W."/>
        </authorList>
    </citation>
    <scope>NUCLEOTIDE SEQUENCE [LARGE SCALE GENOMIC DNA]</scope>
    <source>
        <strain evidence="1 2">DSM 7090</strain>
    </source>
</reference>
<proteinExistence type="predicted"/>